<proteinExistence type="predicted"/>
<comment type="caution">
    <text evidence="7">The sequence shown here is derived from an EMBL/GenBank/DDBJ whole genome shotgun (WGS) entry which is preliminary data.</text>
</comment>
<dbReference type="InterPro" id="IPR006620">
    <property type="entry name" value="Pro_4_hyd_alph"/>
</dbReference>
<dbReference type="InterPro" id="IPR044862">
    <property type="entry name" value="Pro_4_hyd_alph_FE2OG_OXY"/>
</dbReference>
<evidence type="ECO:0000256" key="1">
    <source>
        <dbReference type="ARBA" id="ARBA00001961"/>
    </source>
</evidence>
<evidence type="ECO:0000256" key="4">
    <source>
        <dbReference type="ARBA" id="ARBA00023002"/>
    </source>
</evidence>
<dbReference type="Gene3D" id="2.60.120.620">
    <property type="entry name" value="q2cbj1_9rhob like domain"/>
    <property type="match status" value="1"/>
</dbReference>
<dbReference type="SMART" id="SM00702">
    <property type="entry name" value="P4Hc"/>
    <property type="match status" value="1"/>
</dbReference>
<dbReference type="AlphaFoldDB" id="A0AAD2FK01"/>
<organism evidence="7 8">
    <name type="scientific">Cylindrotheca closterium</name>
    <dbReference type="NCBI Taxonomy" id="2856"/>
    <lineage>
        <taxon>Eukaryota</taxon>
        <taxon>Sar</taxon>
        <taxon>Stramenopiles</taxon>
        <taxon>Ochrophyta</taxon>
        <taxon>Bacillariophyta</taxon>
        <taxon>Bacillariophyceae</taxon>
        <taxon>Bacillariophycidae</taxon>
        <taxon>Bacillariales</taxon>
        <taxon>Bacillariaceae</taxon>
        <taxon>Cylindrotheca</taxon>
    </lineage>
</organism>
<keyword evidence="2" id="KW-0479">Metal-binding</keyword>
<dbReference type="PANTHER" id="PTHR10869">
    <property type="entry name" value="PROLYL 4-HYDROXYLASE ALPHA SUBUNIT"/>
    <property type="match status" value="1"/>
</dbReference>
<dbReference type="GO" id="GO:0005783">
    <property type="term" value="C:endoplasmic reticulum"/>
    <property type="evidence" value="ECO:0007669"/>
    <property type="project" value="TreeGrafter"/>
</dbReference>
<dbReference type="Proteomes" id="UP001295423">
    <property type="component" value="Unassembled WGS sequence"/>
</dbReference>
<comment type="cofactor">
    <cofactor evidence="1">
        <name>L-ascorbate</name>
        <dbReference type="ChEBI" id="CHEBI:38290"/>
    </cofactor>
</comment>
<evidence type="ECO:0000313" key="7">
    <source>
        <dbReference type="EMBL" id="CAJ1945248.1"/>
    </source>
</evidence>
<gene>
    <name evidence="7" type="ORF">CYCCA115_LOCUS9392</name>
</gene>
<dbReference type="GO" id="GO:0005506">
    <property type="term" value="F:iron ion binding"/>
    <property type="evidence" value="ECO:0007669"/>
    <property type="project" value="InterPro"/>
</dbReference>
<feature type="domain" description="Fe2OG dioxygenase" evidence="6">
    <location>
        <begin position="132"/>
        <end position="244"/>
    </location>
</feature>
<keyword evidence="8" id="KW-1185">Reference proteome</keyword>
<evidence type="ECO:0000313" key="8">
    <source>
        <dbReference type="Proteomes" id="UP001295423"/>
    </source>
</evidence>
<keyword evidence="5" id="KW-0408">Iron</keyword>
<dbReference type="EMBL" id="CAKOGP040001335">
    <property type="protein sequence ID" value="CAJ1945248.1"/>
    <property type="molecule type" value="Genomic_DNA"/>
</dbReference>
<protein>
    <recommendedName>
        <fullName evidence="6">Fe2OG dioxygenase domain-containing protein</fullName>
    </recommendedName>
</protein>
<evidence type="ECO:0000256" key="2">
    <source>
        <dbReference type="ARBA" id="ARBA00022723"/>
    </source>
</evidence>
<accession>A0AAD2FK01</accession>
<evidence type="ECO:0000256" key="5">
    <source>
        <dbReference type="ARBA" id="ARBA00023004"/>
    </source>
</evidence>
<dbReference type="Pfam" id="PF13640">
    <property type="entry name" value="2OG-FeII_Oxy_3"/>
    <property type="match status" value="1"/>
</dbReference>
<sequence length="244" mass="27512">MGRGNTGATDHQKFPGNLVSSSLTRPDLSLETLHEGSAVWIIPEFLSYEECNHWIKFAEKSGGLEYTAHPASMYIAHRQCYRMQDESNTEIANKLYLRLLASGILDQVKQELSQHASKSRYSRNDKFETPTGFNPNIRLYKYTKGHSFGKHVDGADQIQGMGQTEITVLIYLSECGGGATRFYPPFQSSKKKKKKNQKEVESFAFDPKPGTMLLHVHGDDCLEHEADEVTDGIKYVLRTDVVFA</sequence>
<dbReference type="GO" id="GO:0004656">
    <property type="term" value="F:procollagen-proline 4-dioxygenase activity"/>
    <property type="evidence" value="ECO:0007669"/>
    <property type="project" value="TreeGrafter"/>
</dbReference>
<reference evidence="7" key="1">
    <citation type="submission" date="2023-08" db="EMBL/GenBank/DDBJ databases">
        <authorList>
            <person name="Audoor S."/>
            <person name="Bilcke G."/>
        </authorList>
    </citation>
    <scope>NUCLEOTIDE SEQUENCE</scope>
</reference>
<evidence type="ECO:0000256" key="3">
    <source>
        <dbReference type="ARBA" id="ARBA00022964"/>
    </source>
</evidence>
<name>A0AAD2FK01_9STRA</name>
<keyword evidence="4" id="KW-0560">Oxidoreductase</keyword>
<dbReference type="PROSITE" id="PS51471">
    <property type="entry name" value="FE2OG_OXY"/>
    <property type="match status" value="1"/>
</dbReference>
<dbReference type="InterPro" id="IPR045054">
    <property type="entry name" value="P4HA-like"/>
</dbReference>
<evidence type="ECO:0000259" key="6">
    <source>
        <dbReference type="PROSITE" id="PS51471"/>
    </source>
</evidence>
<keyword evidence="3" id="KW-0223">Dioxygenase</keyword>
<dbReference type="InterPro" id="IPR005123">
    <property type="entry name" value="Oxoglu/Fe-dep_dioxygenase_dom"/>
</dbReference>
<dbReference type="PANTHER" id="PTHR10869:SF236">
    <property type="entry name" value="PROLYL 4-HYDROXYLASE ALPHA SUBUNIT DOMAIN-CONTAINING PROTEIN"/>
    <property type="match status" value="1"/>
</dbReference>
<dbReference type="GO" id="GO:0031418">
    <property type="term" value="F:L-ascorbic acid binding"/>
    <property type="evidence" value="ECO:0007669"/>
    <property type="project" value="InterPro"/>
</dbReference>